<protein>
    <submittedName>
        <fullName evidence="1">Uncharacterized protein</fullName>
    </submittedName>
</protein>
<dbReference type="AlphaFoldDB" id="A0A1H9U897"/>
<reference evidence="1 2" key="1">
    <citation type="submission" date="2016-10" db="EMBL/GenBank/DDBJ databases">
        <authorList>
            <person name="de Groot N.N."/>
        </authorList>
    </citation>
    <scope>NUCLEOTIDE SEQUENCE [LARGE SCALE GENOMIC DNA]</scope>
    <source>
        <strain evidence="1 2">AR40</strain>
    </source>
</reference>
<name>A0A1H9U897_BUTFI</name>
<organism evidence="1 2">
    <name type="scientific">Butyrivibrio fibrisolvens</name>
    <dbReference type="NCBI Taxonomy" id="831"/>
    <lineage>
        <taxon>Bacteria</taxon>
        <taxon>Bacillati</taxon>
        <taxon>Bacillota</taxon>
        <taxon>Clostridia</taxon>
        <taxon>Lachnospirales</taxon>
        <taxon>Lachnospiraceae</taxon>
        <taxon>Butyrivibrio</taxon>
    </lineage>
</organism>
<dbReference type="RefSeq" id="WP_177174918.1">
    <property type="nucleotide sequence ID" value="NZ_FOGJ01000017.1"/>
</dbReference>
<dbReference type="EMBL" id="FOGJ01000017">
    <property type="protein sequence ID" value="SES05374.1"/>
    <property type="molecule type" value="Genomic_DNA"/>
</dbReference>
<evidence type="ECO:0000313" key="2">
    <source>
        <dbReference type="Proteomes" id="UP000182584"/>
    </source>
</evidence>
<proteinExistence type="predicted"/>
<sequence>MENISFLSLETPLMREKCKAWRLEYLQCKLPAPIDLYDKNWKEEKI</sequence>
<gene>
    <name evidence="1" type="ORF">SAMN04487884_11790</name>
</gene>
<evidence type="ECO:0000313" key="1">
    <source>
        <dbReference type="EMBL" id="SES05374.1"/>
    </source>
</evidence>
<dbReference type="Proteomes" id="UP000182584">
    <property type="component" value="Unassembled WGS sequence"/>
</dbReference>
<accession>A0A1H9U897</accession>